<dbReference type="RefSeq" id="WP_380972265.1">
    <property type="nucleotide sequence ID" value="NZ_JBHTEF010000001.1"/>
</dbReference>
<dbReference type="SUPFAM" id="SSF46785">
    <property type="entry name" value="Winged helix' DNA-binding domain"/>
    <property type="match status" value="1"/>
</dbReference>
<evidence type="ECO:0000256" key="1">
    <source>
        <dbReference type="ARBA" id="ARBA00006479"/>
    </source>
</evidence>
<name>A0ABW2SJR0_9ACTO</name>
<protein>
    <submittedName>
        <fullName evidence="2">ROK family protein</fullName>
    </submittedName>
</protein>
<dbReference type="InterPro" id="IPR036390">
    <property type="entry name" value="WH_DNA-bd_sf"/>
</dbReference>
<dbReference type="Gene3D" id="1.10.10.10">
    <property type="entry name" value="Winged helix-like DNA-binding domain superfamily/Winged helix DNA-binding domain"/>
    <property type="match status" value="1"/>
</dbReference>
<comment type="caution">
    <text evidence="2">The sequence shown here is derived from an EMBL/GenBank/DDBJ whole genome shotgun (WGS) entry which is preliminary data.</text>
</comment>
<comment type="similarity">
    <text evidence="1">Belongs to the ROK (NagC/XylR) family.</text>
</comment>
<accession>A0ABW2SJR0</accession>
<sequence length="360" mass="37234">MVLQRLFAAGPASRAQLTRSTGLTRVTVSAVVEELLADRVVEELGPEDAPSGKVGKRATLVGLSESTWRIASVSLTNDGTLSGAILTLGGRILRRRVERERLPRGEAGVRDLVDFCRRVVADADGRILGVGVSSPGIISARGVIEEAPNLGWRELDLAGRLREALGAPALVANDANCAALGEFTFGGADGGGLLRLLIGHGVGAGLVVGGALVHGPLDAAGEIGHVTVVDERDDEVLGAPATCACGRAGCLETLVSEPALRRAAERLGPDDLERHQRAVGQRLGRVLAPIVAVLNITDVVASGPDELLGGTLLDAAAATIRERTLPRSHRTLRVGLSRLGEDGALRGAAVLVLSDRLGIA</sequence>
<keyword evidence="3" id="KW-1185">Reference proteome</keyword>
<dbReference type="PANTHER" id="PTHR18964:SF149">
    <property type="entry name" value="BIFUNCTIONAL UDP-N-ACETYLGLUCOSAMINE 2-EPIMERASE_N-ACETYLMANNOSAMINE KINASE"/>
    <property type="match status" value="1"/>
</dbReference>
<dbReference type="Pfam" id="PF00480">
    <property type="entry name" value="ROK"/>
    <property type="match status" value="1"/>
</dbReference>
<dbReference type="EMBL" id="JBHTEF010000001">
    <property type="protein sequence ID" value="MFC7580349.1"/>
    <property type="molecule type" value="Genomic_DNA"/>
</dbReference>
<dbReference type="InterPro" id="IPR000600">
    <property type="entry name" value="ROK"/>
</dbReference>
<reference evidence="3" key="1">
    <citation type="journal article" date="2019" name="Int. J. Syst. Evol. Microbiol.">
        <title>The Global Catalogue of Microorganisms (GCM) 10K type strain sequencing project: providing services to taxonomists for standard genome sequencing and annotation.</title>
        <authorList>
            <consortium name="The Broad Institute Genomics Platform"/>
            <consortium name="The Broad Institute Genome Sequencing Center for Infectious Disease"/>
            <person name="Wu L."/>
            <person name="Ma J."/>
        </authorList>
    </citation>
    <scope>NUCLEOTIDE SEQUENCE [LARGE SCALE GENOMIC DNA]</scope>
    <source>
        <strain evidence="3">CCUG 56698</strain>
    </source>
</reference>
<dbReference type="Gene3D" id="3.30.420.40">
    <property type="match status" value="3"/>
</dbReference>
<dbReference type="SUPFAM" id="SSF53067">
    <property type="entry name" value="Actin-like ATPase domain"/>
    <property type="match status" value="1"/>
</dbReference>
<dbReference type="InterPro" id="IPR049874">
    <property type="entry name" value="ROK_cs"/>
</dbReference>
<dbReference type="InterPro" id="IPR043129">
    <property type="entry name" value="ATPase_NBD"/>
</dbReference>
<dbReference type="InterPro" id="IPR036388">
    <property type="entry name" value="WH-like_DNA-bd_sf"/>
</dbReference>
<evidence type="ECO:0000313" key="3">
    <source>
        <dbReference type="Proteomes" id="UP001596527"/>
    </source>
</evidence>
<proteinExistence type="inferred from homology"/>
<dbReference type="PANTHER" id="PTHR18964">
    <property type="entry name" value="ROK (REPRESSOR, ORF, KINASE) FAMILY"/>
    <property type="match status" value="1"/>
</dbReference>
<organism evidence="2 3">
    <name type="scientific">Schaalia naturae</name>
    <dbReference type="NCBI Taxonomy" id="635203"/>
    <lineage>
        <taxon>Bacteria</taxon>
        <taxon>Bacillati</taxon>
        <taxon>Actinomycetota</taxon>
        <taxon>Actinomycetes</taxon>
        <taxon>Actinomycetales</taxon>
        <taxon>Actinomycetaceae</taxon>
        <taxon>Schaalia</taxon>
    </lineage>
</organism>
<evidence type="ECO:0000313" key="2">
    <source>
        <dbReference type="EMBL" id="MFC7580349.1"/>
    </source>
</evidence>
<dbReference type="PROSITE" id="PS01125">
    <property type="entry name" value="ROK"/>
    <property type="match status" value="1"/>
</dbReference>
<gene>
    <name evidence="2" type="ORF">ACFQWG_03825</name>
</gene>
<dbReference type="Proteomes" id="UP001596527">
    <property type="component" value="Unassembled WGS sequence"/>
</dbReference>